<keyword evidence="4" id="KW-1133">Transmembrane helix</keyword>
<evidence type="ECO:0000313" key="6">
    <source>
        <dbReference type="Proteomes" id="UP000005953"/>
    </source>
</evidence>
<dbReference type="InterPro" id="IPR029063">
    <property type="entry name" value="SAM-dependent_MTases_sf"/>
</dbReference>
<dbReference type="OrthoDB" id="5510758at2"/>
<evidence type="ECO:0000256" key="3">
    <source>
        <dbReference type="ARBA" id="ARBA00022691"/>
    </source>
</evidence>
<dbReference type="GO" id="GO:0032259">
    <property type="term" value="P:methylation"/>
    <property type="evidence" value="ECO:0007669"/>
    <property type="project" value="UniProtKB-KW"/>
</dbReference>
<dbReference type="HOGENOM" id="CLU_068443_3_0_6"/>
<dbReference type="EMBL" id="AAOE01000013">
    <property type="protein sequence ID" value="EAR09111.1"/>
    <property type="molecule type" value="Genomic_DNA"/>
</dbReference>
<evidence type="ECO:0000256" key="1">
    <source>
        <dbReference type="ARBA" id="ARBA00022603"/>
    </source>
</evidence>
<dbReference type="PANTHER" id="PTHR13610:SF9">
    <property type="entry name" value="FI06469P"/>
    <property type="match status" value="1"/>
</dbReference>
<keyword evidence="6" id="KW-1185">Reference proteome</keyword>
<dbReference type="GO" id="GO:0016279">
    <property type="term" value="F:protein-lysine N-methyltransferase activity"/>
    <property type="evidence" value="ECO:0007669"/>
    <property type="project" value="InterPro"/>
</dbReference>
<dbReference type="AlphaFoldDB" id="A4BFL6"/>
<dbReference type="STRING" id="314283.MED297_17253"/>
<dbReference type="PANTHER" id="PTHR13610">
    <property type="entry name" value="METHYLTRANSFERASE DOMAIN-CONTAINING PROTEIN"/>
    <property type="match status" value="1"/>
</dbReference>
<name>A4BFL6_9GAMM</name>
<sequence>MFALEIIAVIVTLLIAVSIVWSTLKVGISPMPSSSKARQAIIQLLPEMGNKPIYDLGSGWGSLVIPLAKKHPNRTIVGYEVSFVPWLVSVVLKRFFRLSNVHLYRQNFLQADLSEAGVLICYLHTCGMTALAEKLKSERSCEGVLISNTFGLGDVQPEQSVQINDFYKSPIYRYRLNRDVK</sequence>
<evidence type="ECO:0000256" key="4">
    <source>
        <dbReference type="SAM" id="Phobius"/>
    </source>
</evidence>
<dbReference type="InterPro" id="IPR026170">
    <property type="entry name" value="FAM173A/B"/>
</dbReference>
<feature type="transmembrane region" description="Helical" evidence="4">
    <location>
        <begin position="6"/>
        <end position="28"/>
    </location>
</feature>
<accession>A4BFL6</accession>
<dbReference type="RefSeq" id="WP_008043832.1">
    <property type="nucleotide sequence ID" value="NZ_CH724150.1"/>
</dbReference>
<keyword evidence="4" id="KW-0472">Membrane</keyword>
<evidence type="ECO:0000313" key="5">
    <source>
        <dbReference type="EMBL" id="EAR09111.1"/>
    </source>
</evidence>
<comment type="caution">
    <text evidence="5">The sequence shown here is derived from an EMBL/GenBank/DDBJ whole genome shotgun (WGS) entry which is preliminary data.</text>
</comment>
<keyword evidence="3" id="KW-0949">S-adenosyl-L-methionine</keyword>
<organism evidence="5 6">
    <name type="scientific">Reinekea blandensis MED297</name>
    <dbReference type="NCBI Taxonomy" id="314283"/>
    <lineage>
        <taxon>Bacteria</taxon>
        <taxon>Pseudomonadati</taxon>
        <taxon>Pseudomonadota</taxon>
        <taxon>Gammaproteobacteria</taxon>
        <taxon>Oceanospirillales</taxon>
        <taxon>Saccharospirillaceae</taxon>
        <taxon>Reinekea</taxon>
    </lineage>
</organism>
<dbReference type="SUPFAM" id="SSF53335">
    <property type="entry name" value="S-adenosyl-L-methionine-dependent methyltransferases"/>
    <property type="match status" value="1"/>
</dbReference>
<proteinExistence type="predicted"/>
<keyword evidence="1" id="KW-0489">Methyltransferase</keyword>
<evidence type="ECO:0000256" key="2">
    <source>
        <dbReference type="ARBA" id="ARBA00022679"/>
    </source>
</evidence>
<protein>
    <submittedName>
        <fullName evidence="5">Uncharacterized protein</fullName>
    </submittedName>
</protein>
<keyword evidence="2" id="KW-0808">Transferase</keyword>
<gene>
    <name evidence="5" type="ORF">MED297_17253</name>
</gene>
<reference evidence="5 6" key="1">
    <citation type="submission" date="2006-02" db="EMBL/GenBank/DDBJ databases">
        <authorList>
            <person name="Pinhassi J."/>
            <person name="Pedros-Alio C."/>
            <person name="Ferriera S."/>
            <person name="Johnson J."/>
            <person name="Kravitz S."/>
            <person name="Halpern A."/>
            <person name="Remington K."/>
            <person name="Beeson K."/>
            <person name="Tran B."/>
            <person name="Rogers Y.-H."/>
            <person name="Friedman R."/>
            <person name="Venter J.C."/>
        </authorList>
    </citation>
    <scope>NUCLEOTIDE SEQUENCE [LARGE SCALE GENOMIC DNA]</scope>
    <source>
        <strain evidence="5 6">MED297</strain>
    </source>
</reference>
<dbReference type="Gene3D" id="3.40.50.150">
    <property type="entry name" value="Vaccinia Virus protein VP39"/>
    <property type="match status" value="1"/>
</dbReference>
<dbReference type="Proteomes" id="UP000005953">
    <property type="component" value="Unassembled WGS sequence"/>
</dbReference>
<keyword evidence="4" id="KW-0812">Transmembrane</keyword>